<evidence type="ECO:0000313" key="4">
    <source>
        <dbReference type="Proteomes" id="UP000027135"/>
    </source>
</evidence>
<dbReference type="NCBIfam" id="TIGR00293">
    <property type="entry name" value="prefoldin subunit alpha"/>
    <property type="match status" value="1"/>
</dbReference>
<dbReference type="EMBL" id="KK852844">
    <property type="protein sequence ID" value="KDR15140.1"/>
    <property type="molecule type" value="Genomic_DNA"/>
</dbReference>
<dbReference type="GO" id="GO:0045944">
    <property type="term" value="P:positive regulation of transcription by RNA polymerase II"/>
    <property type="evidence" value="ECO:0007669"/>
    <property type="project" value="TreeGrafter"/>
</dbReference>
<dbReference type="CDD" id="cd23158">
    <property type="entry name" value="Prefoldin_UXT"/>
    <property type="match status" value="1"/>
</dbReference>
<protein>
    <submittedName>
        <fullName evidence="3">UXT-like protein</fullName>
    </submittedName>
</protein>
<organism evidence="3 4">
    <name type="scientific">Zootermopsis nevadensis</name>
    <name type="common">Dampwood termite</name>
    <dbReference type="NCBI Taxonomy" id="136037"/>
    <lineage>
        <taxon>Eukaryota</taxon>
        <taxon>Metazoa</taxon>
        <taxon>Ecdysozoa</taxon>
        <taxon>Arthropoda</taxon>
        <taxon>Hexapoda</taxon>
        <taxon>Insecta</taxon>
        <taxon>Pterygota</taxon>
        <taxon>Neoptera</taxon>
        <taxon>Polyneoptera</taxon>
        <taxon>Dictyoptera</taxon>
        <taxon>Blattodea</taxon>
        <taxon>Blattoidea</taxon>
        <taxon>Termitoidae</taxon>
        <taxon>Termopsidae</taxon>
        <taxon>Zootermopsis</taxon>
    </lineage>
</organism>
<name>A0A067QXX1_ZOONE</name>
<evidence type="ECO:0000313" key="3">
    <source>
        <dbReference type="EMBL" id="KDR15140.1"/>
    </source>
</evidence>
<keyword evidence="4" id="KW-1185">Reference proteome</keyword>
<dbReference type="Gene3D" id="1.10.287.370">
    <property type="match status" value="1"/>
</dbReference>
<dbReference type="InParanoid" id="A0A067QXX1"/>
<reference evidence="3 4" key="1">
    <citation type="journal article" date="2014" name="Nat. Commun.">
        <title>Molecular traces of alternative social organization in a termite genome.</title>
        <authorList>
            <person name="Terrapon N."/>
            <person name="Li C."/>
            <person name="Robertson H.M."/>
            <person name="Ji L."/>
            <person name="Meng X."/>
            <person name="Booth W."/>
            <person name="Chen Z."/>
            <person name="Childers C.P."/>
            <person name="Glastad K.M."/>
            <person name="Gokhale K."/>
            <person name="Gowin J."/>
            <person name="Gronenberg W."/>
            <person name="Hermansen R.A."/>
            <person name="Hu H."/>
            <person name="Hunt B.G."/>
            <person name="Huylmans A.K."/>
            <person name="Khalil S.M."/>
            <person name="Mitchell R.D."/>
            <person name="Munoz-Torres M.C."/>
            <person name="Mustard J.A."/>
            <person name="Pan H."/>
            <person name="Reese J.T."/>
            <person name="Scharf M.E."/>
            <person name="Sun F."/>
            <person name="Vogel H."/>
            <person name="Xiao J."/>
            <person name="Yang W."/>
            <person name="Yang Z."/>
            <person name="Yang Z."/>
            <person name="Zhou J."/>
            <person name="Zhu J."/>
            <person name="Brent C.S."/>
            <person name="Elsik C.G."/>
            <person name="Goodisman M.A."/>
            <person name="Liberles D.A."/>
            <person name="Roe R.M."/>
            <person name="Vargo E.L."/>
            <person name="Vilcinskas A."/>
            <person name="Wang J."/>
            <person name="Bornberg-Bauer E."/>
            <person name="Korb J."/>
            <person name="Zhang G."/>
            <person name="Liebig J."/>
        </authorList>
    </citation>
    <scope>NUCLEOTIDE SEQUENCE [LARGE SCALE GENOMIC DNA]</scope>
    <source>
        <tissue evidence="3">Whole organism</tissue>
    </source>
</reference>
<evidence type="ECO:0000256" key="1">
    <source>
        <dbReference type="ARBA" id="ARBA00007666"/>
    </source>
</evidence>
<dbReference type="OMA" id="CNFFMEA"/>
<proteinExistence type="inferred from homology"/>
<dbReference type="SUPFAM" id="SSF46579">
    <property type="entry name" value="Prefoldin"/>
    <property type="match status" value="1"/>
</dbReference>
<dbReference type="InterPro" id="IPR009053">
    <property type="entry name" value="Prefoldin"/>
</dbReference>
<dbReference type="Proteomes" id="UP000027135">
    <property type="component" value="Unassembled WGS sequence"/>
</dbReference>
<dbReference type="PANTHER" id="PTHR13345:SF9">
    <property type="entry name" value="PROTEIN UXT"/>
    <property type="match status" value="1"/>
</dbReference>
<dbReference type="Pfam" id="PF02996">
    <property type="entry name" value="Prefoldin"/>
    <property type="match status" value="1"/>
</dbReference>
<evidence type="ECO:0000256" key="2">
    <source>
        <dbReference type="SAM" id="Coils"/>
    </source>
</evidence>
<keyword evidence="2" id="KW-0175">Coiled coil</keyword>
<dbReference type="FunCoup" id="A0A067QXX1">
    <property type="interactions" value="344"/>
</dbReference>
<dbReference type="InterPro" id="IPR004127">
    <property type="entry name" value="Prefoldin_subunit_alpha"/>
</dbReference>
<dbReference type="InterPro" id="IPR003994">
    <property type="entry name" value="UXT"/>
</dbReference>
<gene>
    <name evidence="3" type="ORF">L798_10860</name>
</gene>
<sequence>MELGLSEKVLRYESFVNDVLKEDLKKVHSRYEELNNEIAEYIQLKNFIQSVPDVGLSSDGLKTKMDLGCNFYIQANISDTSTILVAIGLGHYIEFTMEEALKFVEKRVNLLTLQTEKLKKDSAKTKAMIKLVLGGLHQLQSSSRSSRLK</sequence>
<dbReference type="eggNOG" id="KOG3047">
    <property type="taxonomic scope" value="Eukaryota"/>
</dbReference>
<dbReference type="AlphaFoldDB" id="A0A067QXX1"/>
<dbReference type="GO" id="GO:0000122">
    <property type="term" value="P:negative regulation of transcription by RNA polymerase II"/>
    <property type="evidence" value="ECO:0007669"/>
    <property type="project" value="InterPro"/>
</dbReference>
<accession>A0A067QXX1</accession>
<dbReference type="GO" id="GO:0003714">
    <property type="term" value="F:transcription corepressor activity"/>
    <property type="evidence" value="ECO:0007669"/>
    <property type="project" value="InterPro"/>
</dbReference>
<dbReference type="PRINTS" id="PR01502">
    <property type="entry name" value="UXTPROTEIN"/>
</dbReference>
<feature type="coiled-coil region" evidence="2">
    <location>
        <begin position="17"/>
        <end position="51"/>
    </location>
</feature>
<dbReference type="STRING" id="136037.A0A067QXX1"/>
<comment type="similarity">
    <text evidence="1">Belongs to the UXT family.</text>
</comment>
<dbReference type="GO" id="GO:0016592">
    <property type="term" value="C:mediator complex"/>
    <property type="evidence" value="ECO:0007669"/>
    <property type="project" value="TreeGrafter"/>
</dbReference>
<dbReference type="PANTHER" id="PTHR13345">
    <property type="entry name" value="MEDIATOR OF RNA POLYMERASE II TRANSCRIPTION SUBUNIT 10"/>
    <property type="match status" value="1"/>
</dbReference>